<comment type="similarity">
    <text evidence="1">Belongs to the 4-hydroxybenzoyl-CoA thioesterase family.</text>
</comment>
<dbReference type="Gene3D" id="3.10.129.10">
    <property type="entry name" value="Hotdog Thioesterase"/>
    <property type="match status" value="1"/>
</dbReference>
<dbReference type="RefSeq" id="WP_188393278.1">
    <property type="nucleotide sequence ID" value="NZ_BMEV01000085.1"/>
</dbReference>
<dbReference type="NCBIfam" id="TIGR00051">
    <property type="entry name" value="YbgC/FadM family acyl-CoA thioesterase"/>
    <property type="match status" value="1"/>
</dbReference>
<gene>
    <name evidence="3" type="ORF">GCM10010978_30600</name>
</gene>
<evidence type="ECO:0000313" key="3">
    <source>
        <dbReference type="EMBL" id="GFZ89017.1"/>
    </source>
</evidence>
<dbReference type="Pfam" id="PF13279">
    <property type="entry name" value="4HBT_2"/>
    <property type="match status" value="1"/>
</dbReference>
<dbReference type="SUPFAM" id="SSF54637">
    <property type="entry name" value="Thioesterase/thiol ester dehydrase-isomerase"/>
    <property type="match status" value="1"/>
</dbReference>
<name>A0A8J2TTT6_9BACI</name>
<dbReference type="Proteomes" id="UP000602050">
    <property type="component" value="Unassembled WGS sequence"/>
</dbReference>
<keyword evidence="2" id="KW-0378">Hydrolase</keyword>
<dbReference type="PIRSF" id="PIRSF003230">
    <property type="entry name" value="YbgC"/>
    <property type="match status" value="1"/>
</dbReference>
<reference evidence="3" key="1">
    <citation type="journal article" date="2014" name="Int. J. Syst. Evol. Microbiol.">
        <title>Complete genome sequence of Corynebacterium casei LMG S-19264T (=DSM 44701T), isolated from a smear-ripened cheese.</title>
        <authorList>
            <consortium name="US DOE Joint Genome Institute (JGI-PGF)"/>
            <person name="Walter F."/>
            <person name="Albersmeier A."/>
            <person name="Kalinowski J."/>
            <person name="Ruckert C."/>
        </authorList>
    </citation>
    <scope>NUCLEOTIDE SEQUENCE</scope>
    <source>
        <strain evidence="3">CGMCC 1.12360</strain>
    </source>
</reference>
<dbReference type="PANTHER" id="PTHR31793:SF27">
    <property type="entry name" value="NOVEL THIOESTERASE SUPERFAMILY DOMAIN AND SAPOSIN A-TYPE DOMAIN CONTAINING PROTEIN (0610012H03RIK)"/>
    <property type="match status" value="1"/>
</dbReference>
<keyword evidence="4" id="KW-1185">Reference proteome</keyword>
<evidence type="ECO:0000256" key="2">
    <source>
        <dbReference type="ARBA" id="ARBA00022801"/>
    </source>
</evidence>
<evidence type="ECO:0000256" key="1">
    <source>
        <dbReference type="ARBA" id="ARBA00005953"/>
    </source>
</evidence>
<dbReference type="InterPro" id="IPR006684">
    <property type="entry name" value="YbgC/YbaW"/>
</dbReference>
<proteinExistence type="inferred from homology"/>
<dbReference type="PANTHER" id="PTHR31793">
    <property type="entry name" value="4-HYDROXYBENZOYL-COA THIOESTERASE FAMILY MEMBER"/>
    <property type="match status" value="1"/>
</dbReference>
<reference evidence="3" key="2">
    <citation type="submission" date="2020-09" db="EMBL/GenBank/DDBJ databases">
        <authorList>
            <person name="Sun Q."/>
            <person name="Zhou Y."/>
        </authorList>
    </citation>
    <scope>NUCLEOTIDE SEQUENCE</scope>
    <source>
        <strain evidence="3">CGMCC 1.12360</strain>
    </source>
</reference>
<dbReference type="InterPro" id="IPR029069">
    <property type="entry name" value="HotDog_dom_sf"/>
</dbReference>
<protein>
    <submittedName>
        <fullName evidence="3">Thioesterase</fullName>
    </submittedName>
</protein>
<organism evidence="3 4">
    <name type="scientific">Compostibacillus humi</name>
    <dbReference type="NCBI Taxonomy" id="1245525"/>
    <lineage>
        <taxon>Bacteria</taxon>
        <taxon>Bacillati</taxon>
        <taxon>Bacillota</taxon>
        <taxon>Bacilli</taxon>
        <taxon>Bacillales</taxon>
        <taxon>Bacillaceae</taxon>
        <taxon>Compostibacillus</taxon>
    </lineage>
</organism>
<sequence>MEIKVRINETDMLGHINHASYFTYMEEARLDFLRGLGMDVKDENFMIVLASATCDFIQQGYFGQSLEVQTTVKKIGTTSFTLGNDILEKESNELIAQGEVTVVYFDKENQKPTPLPAELKEQLQAHISPHNETKSS</sequence>
<dbReference type="GO" id="GO:0047617">
    <property type="term" value="F:fatty acyl-CoA hydrolase activity"/>
    <property type="evidence" value="ECO:0007669"/>
    <property type="project" value="TreeGrafter"/>
</dbReference>
<dbReference type="InterPro" id="IPR050563">
    <property type="entry name" value="4-hydroxybenzoyl-CoA_TE"/>
</dbReference>
<dbReference type="EMBL" id="BMEV01000085">
    <property type="protein sequence ID" value="GFZ89017.1"/>
    <property type="molecule type" value="Genomic_DNA"/>
</dbReference>
<accession>A0A8J2TTT6</accession>
<comment type="caution">
    <text evidence="3">The sequence shown here is derived from an EMBL/GenBank/DDBJ whole genome shotgun (WGS) entry which is preliminary data.</text>
</comment>
<dbReference type="CDD" id="cd00586">
    <property type="entry name" value="4HBT"/>
    <property type="match status" value="1"/>
</dbReference>
<dbReference type="AlphaFoldDB" id="A0A8J2TTT6"/>
<evidence type="ECO:0000313" key="4">
    <source>
        <dbReference type="Proteomes" id="UP000602050"/>
    </source>
</evidence>